<evidence type="ECO:0000256" key="7">
    <source>
        <dbReference type="NCBIfam" id="TIGR01068"/>
    </source>
</evidence>
<keyword evidence="13" id="KW-1185">Reference proteome</keyword>
<keyword evidence="3" id="KW-0813">Transport</keyword>
<evidence type="ECO:0000256" key="1">
    <source>
        <dbReference type="ARBA" id="ARBA00008987"/>
    </source>
</evidence>
<organism evidence="12 13">
    <name type="scientific">Qiania dongpingensis</name>
    <dbReference type="NCBI Taxonomy" id="2763669"/>
    <lineage>
        <taxon>Bacteria</taxon>
        <taxon>Bacillati</taxon>
        <taxon>Bacillota</taxon>
        <taxon>Clostridia</taxon>
        <taxon>Lachnospirales</taxon>
        <taxon>Lachnospiraceae</taxon>
        <taxon>Qiania</taxon>
    </lineage>
</organism>
<dbReference type="InterPro" id="IPR017937">
    <property type="entry name" value="Thioredoxin_CS"/>
</dbReference>
<evidence type="ECO:0000313" key="12">
    <source>
        <dbReference type="EMBL" id="QNM04452.1"/>
    </source>
</evidence>
<sequence length="104" mass="11661">MAKIFQQDNFEEEVLKSDIPVLVDFYAEWCGPCKMLGPVIEDLAVEYEGKVKIGKVNVDLAEELAMRYQVQSVPTLILFKNGQVVKRLSGALPKARLISEFSLA</sequence>
<evidence type="ECO:0000256" key="2">
    <source>
        <dbReference type="ARBA" id="ARBA00020570"/>
    </source>
</evidence>
<feature type="active site" description="Nucleophile" evidence="9">
    <location>
        <position position="33"/>
    </location>
</feature>
<proteinExistence type="inferred from homology"/>
<dbReference type="GO" id="GO:0005737">
    <property type="term" value="C:cytoplasm"/>
    <property type="evidence" value="ECO:0007669"/>
    <property type="project" value="TreeGrafter"/>
</dbReference>
<dbReference type="PRINTS" id="PR00421">
    <property type="entry name" value="THIOREDOXIN"/>
</dbReference>
<dbReference type="KEGG" id="qdo:H9Q78_08100"/>
<dbReference type="SUPFAM" id="SSF52833">
    <property type="entry name" value="Thioredoxin-like"/>
    <property type="match status" value="1"/>
</dbReference>
<evidence type="ECO:0000256" key="4">
    <source>
        <dbReference type="ARBA" id="ARBA00022982"/>
    </source>
</evidence>
<dbReference type="PANTHER" id="PTHR45663">
    <property type="entry name" value="GEO12009P1"/>
    <property type="match status" value="1"/>
</dbReference>
<evidence type="ECO:0000256" key="8">
    <source>
        <dbReference type="PIRNR" id="PIRNR000077"/>
    </source>
</evidence>
<comment type="similarity">
    <text evidence="1 8">Belongs to the thioredoxin family.</text>
</comment>
<dbReference type="InterPro" id="IPR005746">
    <property type="entry name" value="Thioredoxin"/>
</dbReference>
<evidence type="ECO:0000256" key="6">
    <source>
        <dbReference type="ARBA" id="ARBA00023284"/>
    </source>
</evidence>
<evidence type="ECO:0000256" key="3">
    <source>
        <dbReference type="ARBA" id="ARBA00022448"/>
    </source>
</evidence>
<dbReference type="InterPro" id="IPR036249">
    <property type="entry name" value="Thioredoxin-like_sf"/>
</dbReference>
<dbReference type="Proteomes" id="UP000515823">
    <property type="component" value="Chromosome"/>
</dbReference>
<evidence type="ECO:0000256" key="5">
    <source>
        <dbReference type="ARBA" id="ARBA00023157"/>
    </source>
</evidence>
<evidence type="ECO:0000256" key="9">
    <source>
        <dbReference type="PIRSR" id="PIRSR000077-1"/>
    </source>
</evidence>
<accession>A0A7G9G0X0</accession>
<dbReference type="PROSITE" id="PS51352">
    <property type="entry name" value="THIOREDOXIN_2"/>
    <property type="match status" value="1"/>
</dbReference>
<dbReference type="RefSeq" id="WP_249300835.1">
    <property type="nucleotide sequence ID" value="NZ_CP060634.1"/>
</dbReference>
<evidence type="ECO:0000313" key="13">
    <source>
        <dbReference type="Proteomes" id="UP000515823"/>
    </source>
</evidence>
<reference evidence="12 13" key="1">
    <citation type="submission" date="2020-08" db="EMBL/GenBank/DDBJ databases">
        <authorList>
            <person name="Liu C."/>
            <person name="Sun Q."/>
        </authorList>
    </citation>
    <scope>NUCLEOTIDE SEQUENCE [LARGE SCALE GENOMIC DNA]</scope>
    <source>
        <strain evidence="12 13">NSJ-38</strain>
    </source>
</reference>
<protein>
    <recommendedName>
        <fullName evidence="2 7">Thioredoxin</fullName>
    </recommendedName>
</protein>
<keyword evidence="5 10" id="KW-1015">Disulfide bond</keyword>
<dbReference type="PANTHER" id="PTHR45663:SF11">
    <property type="entry name" value="GEO12009P1"/>
    <property type="match status" value="1"/>
</dbReference>
<feature type="site" description="Deprotonates C-terminal active site Cys" evidence="9">
    <location>
        <position position="24"/>
    </location>
</feature>
<dbReference type="GO" id="GO:0015035">
    <property type="term" value="F:protein-disulfide reductase activity"/>
    <property type="evidence" value="ECO:0007669"/>
    <property type="project" value="UniProtKB-UniRule"/>
</dbReference>
<name>A0A7G9G0X0_9FIRM</name>
<feature type="disulfide bond" description="Redox-active" evidence="10">
    <location>
        <begin position="30"/>
        <end position="33"/>
    </location>
</feature>
<dbReference type="PROSITE" id="PS00194">
    <property type="entry name" value="THIOREDOXIN_1"/>
    <property type="match status" value="1"/>
</dbReference>
<keyword evidence="4" id="KW-0249">Electron transport</keyword>
<dbReference type="PIRSF" id="PIRSF000077">
    <property type="entry name" value="Thioredoxin"/>
    <property type="match status" value="1"/>
</dbReference>
<evidence type="ECO:0000259" key="11">
    <source>
        <dbReference type="PROSITE" id="PS51352"/>
    </source>
</evidence>
<dbReference type="EMBL" id="CP060634">
    <property type="protein sequence ID" value="QNM04452.1"/>
    <property type="molecule type" value="Genomic_DNA"/>
</dbReference>
<keyword evidence="6 10" id="KW-0676">Redox-active center</keyword>
<dbReference type="Gene3D" id="3.40.30.10">
    <property type="entry name" value="Glutaredoxin"/>
    <property type="match status" value="1"/>
</dbReference>
<dbReference type="Pfam" id="PF00085">
    <property type="entry name" value="Thioredoxin"/>
    <property type="match status" value="1"/>
</dbReference>
<dbReference type="CDD" id="cd02947">
    <property type="entry name" value="TRX_family"/>
    <property type="match status" value="1"/>
</dbReference>
<dbReference type="InterPro" id="IPR013766">
    <property type="entry name" value="Thioredoxin_domain"/>
</dbReference>
<gene>
    <name evidence="12" type="primary">trxA</name>
    <name evidence="12" type="ORF">H9Q78_08100</name>
</gene>
<dbReference type="FunFam" id="3.40.30.10:FF:000001">
    <property type="entry name" value="Thioredoxin"/>
    <property type="match status" value="1"/>
</dbReference>
<dbReference type="NCBIfam" id="TIGR01068">
    <property type="entry name" value="thioredoxin"/>
    <property type="match status" value="1"/>
</dbReference>
<feature type="site" description="Contributes to redox potential value" evidence="9">
    <location>
        <position position="31"/>
    </location>
</feature>
<feature type="active site" description="Nucleophile" evidence="9">
    <location>
        <position position="30"/>
    </location>
</feature>
<feature type="site" description="Contributes to redox potential value" evidence="9">
    <location>
        <position position="32"/>
    </location>
</feature>
<feature type="domain" description="Thioredoxin" evidence="11">
    <location>
        <begin position="1"/>
        <end position="104"/>
    </location>
</feature>
<evidence type="ECO:0000256" key="10">
    <source>
        <dbReference type="PIRSR" id="PIRSR000077-4"/>
    </source>
</evidence>
<dbReference type="AlphaFoldDB" id="A0A7G9G0X0"/>